<evidence type="ECO:0000256" key="6">
    <source>
        <dbReference type="ARBA" id="ARBA00022833"/>
    </source>
</evidence>
<accession>A0AAD8YWH3</accession>
<dbReference type="GO" id="GO:0005886">
    <property type="term" value="C:plasma membrane"/>
    <property type="evidence" value="ECO:0007669"/>
    <property type="project" value="TreeGrafter"/>
</dbReference>
<dbReference type="GO" id="GO:0004089">
    <property type="term" value="F:carbonate dehydratase activity"/>
    <property type="evidence" value="ECO:0007669"/>
    <property type="project" value="UniProtKB-UniRule"/>
</dbReference>
<evidence type="ECO:0000256" key="1">
    <source>
        <dbReference type="ARBA" id="ARBA00001947"/>
    </source>
</evidence>
<evidence type="ECO:0000256" key="5">
    <source>
        <dbReference type="ARBA" id="ARBA00022729"/>
    </source>
</evidence>
<dbReference type="EC" id="4.2.1.1" evidence="3 9"/>
<gene>
    <name evidence="11" type="ORF">P4O66_016688</name>
</gene>
<evidence type="ECO:0000256" key="3">
    <source>
        <dbReference type="ARBA" id="ARBA00012925"/>
    </source>
</evidence>
<organism evidence="11 12">
    <name type="scientific">Electrophorus voltai</name>
    <dbReference type="NCBI Taxonomy" id="2609070"/>
    <lineage>
        <taxon>Eukaryota</taxon>
        <taxon>Metazoa</taxon>
        <taxon>Chordata</taxon>
        <taxon>Craniata</taxon>
        <taxon>Vertebrata</taxon>
        <taxon>Euteleostomi</taxon>
        <taxon>Actinopterygii</taxon>
        <taxon>Neopterygii</taxon>
        <taxon>Teleostei</taxon>
        <taxon>Ostariophysi</taxon>
        <taxon>Gymnotiformes</taxon>
        <taxon>Gymnotoidei</taxon>
        <taxon>Gymnotidae</taxon>
        <taxon>Electrophorus</taxon>
    </lineage>
</organism>
<keyword evidence="12" id="KW-1185">Reference proteome</keyword>
<keyword evidence="4 9" id="KW-0479">Metal-binding</keyword>
<keyword evidence="5" id="KW-0732">Signal</keyword>
<dbReference type="AlphaFoldDB" id="A0AAD8YWH3"/>
<evidence type="ECO:0000256" key="2">
    <source>
        <dbReference type="ARBA" id="ARBA00010718"/>
    </source>
</evidence>
<comment type="function">
    <text evidence="9">Reversible hydration of carbon dioxide.</text>
</comment>
<dbReference type="EMBL" id="JAROKS010000023">
    <property type="protein sequence ID" value="KAK1788257.1"/>
    <property type="molecule type" value="Genomic_DNA"/>
</dbReference>
<dbReference type="CDD" id="cd03117">
    <property type="entry name" value="alpha_CA_IV_XV_like"/>
    <property type="match status" value="1"/>
</dbReference>
<feature type="domain" description="Alpha-carbonic anhydrase" evidence="10">
    <location>
        <begin position="36"/>
        <end position="298"/>
    </location>
</feature>
<sequence>MHLYIREREGERGRENSFRCILFCNVSQVIMFFVPAQWCYQSQYSCDYKCREPSQWYREFPVCGGQSQSPINIVTRKAQLNLSLTPVIFEGYSDVLNVTVQNIGYAAVFTLPSSVRIRGGGLPDTYKAVQFHLHWGLDAKPGSEHTVDGEQYPMELHILHIKQNYNSLNEAMNDSTGVAVLAFLFEISPEENKQFTKVIKVLEKVQCFGNISVIPEFRLTDILTSVEKLSSYYRYLGSLTTPGCFENIIWTIFHQSLPIGYQQMVQLTQQMLFSTGKPMTDTFRPVQNLNGRIVYKSMA</sequence>
<comment type="cofactor">
    <cofactor evidence="1 9">
        <name>Zn(2+)</name>
        <dbReference type="ChEBI" id="CHEBI:29105"/>
    </cofactor>
</comment>
<dbReference type="PROSITE" id="PS00162">
    <property type="entry name" value="ALPHA_CA_1"/>
    <property type="match status" value="1"/>
</dbReference>
<keyword evidence="6 9" id="KW-0862">Zinc</keyword>
<dbReference type="FunFam" id="3.10.200.10:FF:000003">
    <property type="entry name" value="Carbonic anhydrase 12"/>
    <property type="match status" value="1"/>
</dbReference>
<dbReference type="PROSITE" id="PS51144">
    <property type="entry name" value="ALPHA_CA_2"/>
    <property type="match status" value="1"/>
</dbReference>
<evidence type="ECO:0000313" key="12">
    <source>
        <dbReference type="Proteomes" id="UP001239994"/>
    </source>
</evidence>
<evidence type="ECO:0000256" key="4">
    <source>
        <dbReference type="ARBA" id="ARBA00022723"/>
    </source>
</evidence>
<dbReference type="InterPro" id="IPR001148">
    <property type="entry name" value="CA_dom"/>
</dbReference>
<dbReference type="InterPro" id="IPR018338">
    <property type="entry name" value="Carbonic_anhydrase_a-class_CS"/>
</dbReference>
<dbReference type="InterPro" id="IPR023561">
    <property type="entry name" value="Carbonic_anhydrase_a-class"/>
</dbReference>
<evidence type="ECO:0000256" key="7">
    <source>
        <dbReference type="ARBA" id="ARBA00023180"/>
    </source>
</evidence>
<evidence type="ECO:0000259" key="10">
    <source>
        <dbReference type="PROSITE" id="PS51144"/>
    </source>
</evidence>
<dbReference type="PANTHER" id="PTHR18952">
    <property type="entry name" value="CARBONIC ANHYDRASE"/>
    <property type="match status" value="1"/>
</dbReference>
<comment type="catalytic activity">
    <reaction evidence="9">
        <text>hydrogencarbonate + H(+) = CO2 + H2O</text>
        <dbReference type="Rhea" id="RHEA:10748"/>
        <dbReference type="ChEBI" id="CHEBI:15377"/>
        <dbReference type="ChEBI" id="CHEBI:15378"/>
        <dbReference type="ChEBI" id="CHEBI:16526"/>
        <dbReference type="ChEBI" id="CHEBI:17544"/>
        <dbReference type="EC" id="4.2.1.1"/>
    </reaction>
</comment>
<dbReference type="SMART" id="SM01057">
    <property type="entry name" value="Carb_anhydrase"/>
    <property type="match status" value="1"/>
</dbReference>
<comment type="similarity">
    <text evidence="2 9">Belongs to the alpha-carbonic anhydrase family.</text>
</comment>
<reference evidence="11" key="1">
    <citation type="submission" date="2023-03" db="EMBL/GenBank/DDBJ databases">
        <title>Electrophorus voltai genome.</title>
        <authorList>
            <person name="Bian C."/>
        </authorList>
    </citation>
    <scope>NUCLEOTIDE SEQUENCE</scope>
    <source>
        <strain evidence="11">CB-2022</strain>
        <tissue evidence="11">Muscle</tissue>
    </source>
</reference>
<protein>
    <recommendedName>
        <fullName evidence="3 9">Carbonic anhydrase</fullName>
        <ecNumber evidence="3 9">4.2.1.1</ecNumber>
    </recommendedName>
</protein>
<comment type="caution">
    <text evidence="11">The sequence shown here is derived from an EMBL/GenBank/DDBJ whole genome shotgun (WGS) entry which is preliminary data.</text>
</comment>
<evidence type="ECO:0000313" key="11">
    <source>
        <dbReference type="EMBL" id="KAK1788257.1"/>
    </source>
</evidence>
<dbReference type="Gene3D" id="3.10.200.10">
    <property type="entry name" value="Alpha carbonic anhydrase"/>
    <property type="match status" value="1"/>
</dbReference>
<name>A0AAD8YWH3_9TELE</name>
<dbReference type="Proteomes" id="UP001239994">
    <property type="component" value="Unassembled WGS sequence"/>
</dbReference>
<dbReference type="InterPro" id="IPR036398">
    <property type="entry name" value="CA_dom_sf"/>
</dbReference>
<keyword evidence="7" id="KW-0325">Glycoprotein</keyword>
<dbReference type="Pfam" id="PF00194">
    <property type="entry name" value="Carb_anhydrase"/>
    <property type="match status" value="1"/>
</dbReference>
<dbReference type="GO" id="GO:0008270">
    <property type="term" value="F:zinc ion binding"/>
    <property type="evidence" value="ECO:0007669"/>
    <property type="project" value="UniProtKB-UniRule"/>
</dbReference>
<feature type="non-terminal residue" evidence="11">
    <location>
        <position position="1"/>
    </location>
</feature>
<keyword evidence="8 9" id="KW-0456">Lyase</keyword>
<dbReference type="InterPro" id="IPR041874">
    <property type="entry name" value="CA4/CA15"/>
</dbReference>
<evidence type="ECO:0000256" key="8">
    <source>
        <dbReference type="ARBA" id="ARBA00023239"/>
    </source>
</evidence>
<dbReference type="PANTHER" id="PTHR18952:SF202">
    <property type="entry name" value="CARBONIC ANHYDRASE"/>
    <property type="match status" value="1"/>
</dbReference>
<dbReference type="SUPFAM" id="SSF51069">
    <property type="entry name" value="Carbonic anhydrase"/>
    <property type="match status" value="1"/>
</dbReference>
<evidence type="ECO:0000256" key="9">
    <source>
        <dbReference type="RuleBase" id="RU367011"/>
    </source>
</evidence>
<proteinExistence type="inferred from homology"/>